<organism evidence="1 2">
    <name type="scientific">Paraflavitalea soli</name>
    <dbReference type="NCBI Taxonomy" id="2315862"/>
    <lineage>
        <taxon>Bacteria</taxon>
        <taxon>Pseudomonadati</taxon>
        <taxon>Bacteroidota</taxon>
        <taxon>Chitinophagia</taxon>
        <taxon>Chitinophagales</taxon>
        <taxon>Chitinophagaceae</taxon>
        <taxon>Paraflavitalea</taxon>
    </lineage>
</organism>
<dbReference type="KEGG" id="pseg:D3H65_04275"/>
<dbReference type="RefSeq" id="WP_119049076.1">
    <property type="nucleotide sequence ID" value="NZ_CP032157.1"/>
</dbReference>
<accession>A0A3B7MFY3</accession>
<evidence type="ECO:0000313" key="2">
    <source>
        <dbReference type="Proteomes" id="UP000263900"/>
    </source>
</evidence>
<sequence>MPGIKYYPLKGFAYFFLTLLLQGGNEVQAQLLDKKLMVQGNCIIQFLTSEKELPDSASLSNYIDAIYSRKLFFYKNLEVFQLGVNGSHSKQYWAILEHTKLTLYRSINLVEDQPKILKQIGVKENYQIPVSKIMSLLNEITLIYKYNLDLANIERD</sequence>
<proteinExistence type="predicted"/>
<evidence type="ECO:0000313" key="1">
    <source>
        <dbReference type="EMBL" id="AXY73238.1"/>
    </source>
</evidence>
<keyword evidence="2" id="KW-1185">Reference proteome</keyword>
<gene>
    <name evidence="1" type="ORF">D3H65_04275</name>
</gene>
<dbReference type="EMBL" id="CP032157">
    <property type="protein sequence ID" value="AXY73238.1"/>
    <property type="molecule type" value="Genomic_DNA"/>
</dbReference>
<dbReference type="AlphaFoldDB" id="A0A3B7MFY3"/>
<protein>
    <submittedName>
        <fullName evidence="1">Uncharacterized protein</fullName>
    </submittedName>
</protein>
<name>A0A3B7MFY3_9BACT</name>
<dbReference type="Proteomes" id="UP000263900">
    <property type="component" value="Chromosome"/>
</dbReference>
<reference evidence="1 2" key="1">
    <citation type="submission" date="2018-09" db="EMBL/GenBank/DDBJ databases">
        <title>Genome sequencing of strain 6GH32-13.</title>
        <authorList>
            <person name="Weon H.-Y."/>
            <person name="Heo J."/>
            <person name="Kwon S.-W."/>
        </authorList>
    </citation>
    <scope>NUCLEOTIDE SEQUENCE [LARGE SCALE GENOMIC DNA]</scope>
    <source>
        <strain evidence="1 2">5GH32-13</strain>
    </source>
</reference>